<dbReference type="InterPro" id="IPR050266">
    <property type="entry name" value="AB_hydrolase_sf"/>
</dbReference>
<dbReference type="Pfam" id="PF12697">
    <property type="entry name" value="Abhydrolase_6"/>
    <property type="match status" value="1"/>
</dbReference>
<dbReference type="AlphaFoldDB" id="A0A8H4UNW9"/>
<sequence>MPPSKPGLKTLADLGSLKLELTIHGPPRRAHNPIVIIIPGISSSIKEWAAVTRSLGESISVLNYERAGYGLSEPAPESDARTAKDLAVELHTLLRVAKITPPYIVVCHSYGSIIFQEFARLRKPAEFKGFVFVDANREETPLIFQSPSVRALKGDTDALQTCYRDCHRLGDLDWQALLDEKARPGHQTASDREISQYHASSRALATSKQLEPEEPLFVQIPLVVLHANHAIDLEKIYDEGVRLGNGTDSERAEMREFITQHNTIEEEMQRKLLGLSRRSRFQQVAGSGHHIHIAAPEAVVDAVIWILMQYRC</sequence>
<name>A0A8H4UNW9_9HYPO</name>
<feature type="domain" description="AB hydrolase-1" evidence="1">
    <location>
        <begin position="35"/>
        <end position="302"/>
    </location>
</feature>
<dbReference type="SUPFAM" id="SSF53474">
    <property type="entry name" value="alpha/beta-Hydrolases"/>
    <property type="match status" value="1"/>
</dbReference>
<dbReference type="OrthoDB" id="294702at2759"/>
<keyword evidence="3" id="KW-1185">Reference proteome</keyword>
<comment type="caution">
    <text evidence="2">The sequence shown here is derived from an EMBL/GenBank/DDBJ whole genome shotgun (WGS) entry which is preliminary data.</text>
</comment>
<reference evidence="2" key="2">
    <citation type="submission" date="2020-05" db="EMBL/GenBank/DDBJ databases">
        <authorList>
            <person name="Kim H.-S."/>
            <person name="Proctor R.H."/>
            <person name="Brown D.W."/>
        </authorList>
    </citation>
    <scope>NUCLEOTIDE SEQUENCE</scope>
    <source>
        <strain evidence="2">NRRL 22465</strain>
    </source>
</reference>
<proteinExistence type="predicted"/>
<dbReference type="InterPro" id="IPR029058">
    <property type="entry name" value="AB_hydrolase_fold"/>
</dbReference>
<dbReference type="Proteomes" id="UP000635477">
    <property type="component" value="Unassembled WGS sequence"/>
</dbReference>
<accession>A0A8H4UNW9</accession>
<dbReference type="PANTHER" id="PTHR43798">
    <property type="entry name" value="MONOACYLGLYCEROL LIPASE"/>
    <property type="match status" value="1"/>
</dbReference>
<evidence type="ECO:0000313" key="2">
    <source>
        <dbReference type="EMBL" id="KAF4980219.1"/>
    </source>
</evidence>
<evidence type="ECO:0000313" key="3">
    <source>
        <dbReference type="Proteomes" id="UP000635477"/>
    </source>
</evidence>
<dbReference type="GO" id="GO:0046464">
    <property type="term" value="P:acylglycerol catabolic process"/>
    <property type="evidence" value="ECO:0007669"/>
    <property type="project" value="TreeGrafter"/>
</dbReference>
<dbReference type="PANTHER" id="PTHR43798:SF5">
    <property type="entry name" value="MONOACYLGLYCEROL LIPASE ABHD6"/>
    <property type="match status" value="1"/>
</dbReference>
<organism evidence="2 3">
    <name type="scientific">Fusarium zealandicum</name>
    <dbReference type="NCBI Taxonomy" id="1053134"/>
    <lineage>
        <taxon>Eukaryota</taxon>
        <taxon>Fungi</taxon>
        <taxon>Dikarya</taxon>
        <taxon>Ascomycota</taxon>
        <taxon>Pezizomycotina</taxon>
        <taxon>Sordariomycetes</taxon>
        <taxon>Hypocreomycetidae</taxon>
        <taxon>Hypocreales</taxon>
        <taxon>Nectriaceae</taxon>
        <taxon>Fusarium</taxon>
        <taxon>Fusarium staphyleae species complex</taxon>
    </lineage>
</organism>
<dbReference type="Gene3D" id="3.40.50.1820">
    <property type="entry name" value="alpha/beta hydrolase"/>
    <property type="match status" value="1"/>
</dbReference>
<dbReference type="EMBL" id="JABEYC010000248">
    <property type="protein sequence ID" value="KAF4980219.1"/>
    <property type="molecule type" value="Genomic_DNA"/>
</dbReference>
<protein>
    <recommendedName>
        <fullName evidence="1">AB hydrolase-1 domain-containing protein</fullName>
    </recommendedName>
</protein>
<dbReference type="GO" id="GO:0016020">
    <property type="term" value="C:membrane"/>
    <property type="evidence" value="ECO:0007669"/>
    <property type="project" value="TreeGrafter"/>
</dbReference>
<dbReference type="GO" id="GO:0047372">
    <property type="term" value="F:monoacylglycerol lipase activity"/>
    <property type="evidence" value="ECO:0007669"/>
    <property type="project" value="TreeGrafter"/>
</dbReference>
<gene>
    <name evidence="2" type="ORF">FZEAL_3730</name>
</gene>
<dbReference type="InterPro" id="IPR000073">
    <property type="entry name" value="AB_hydrolase_1"/>
</dbReference>
<evidence type="ECO:0000259" key="1">
    <source>
        <dbReference type="Pfam" id="PF12697"/>
    </source>
</evidence>
<reference evidence="2" key="1">
    <citation type="journal article" date="2020" name="BMC Genomics">
        <title>Correction to: Identification and distribution of gene clusters required for synthesis of sphingolipid metabolism inhibitors in diverse species of the filamentous fungus Fusarium.</title>
        <authorList>
            <person name="Kim H.S."/>
            <person name="Lohmar J.M."/>
            <person name="Busman M."/>
            <person name="Brown D.W."/>
            <person name="Naumann T.A."/>
            <person name="Divon H.H."/>
            <person name="Lysoe E."/>
            <person name="Uhlig S."/>
            <person name="Proctor R.H."/>
        </authorList>
    </citation>
    <scope>NUCLEOTIDE SEQUENCE</scope>
    <source>
        <strain evidence="2">NRRL 22465</strain>
    </source>
</reference>